<feature type="non-terminal residue" evidence="1">
    <location>
        <position position="1"/>
    </location>
</feature>
<gene>
    <name evidence="1" type="ORF">NTEN_LOCUS7505</name>
</gene>
<evidence type="ECO:0000313" key="2">
    <source>
        <dbReference type="Proteomes" id="UP000479000"/>
    </source>
</evidence>
<sequence length="72" mass="8265">TQPIKIVFQLRRPFGCTRCAEDDPEWKYVTDERSVTSKAPTDAEMLPTGVNRQITSNCPSKGRCRLPLFFNF</sequence>
<dbReference type="AlphaFoldDB" id="A0A6H5GFK6"/>
<protein>
    <submittedName>
        <fullName evidence="1">Uncharacterized protein</fullName>
    </submittedName>
</protein>
<accession>A0A6H5GFK6</accession>
<reference evidence="1 2" key="1">
    <citation type="submission" date="2020-02" db="EMBL/GenBank/DDBJ databases">
        <authorList>
            <person name="Ferguson B K."/>
        </authorList>
    </citation>
    <scope>NUCLEOTIDE SEQUENCE [LARGE SCALE GENOMIC DNA]</scope>
</reference>
<organism evidence="1 2">
    <name type="scientific">Nesidiocoris tenuis</name>
    <dbReference type="NCBI Taxonomy" id="355587"/>
    <lineage>
        <taxon>Eukaryota</taxon>
        <taxon>Metazoa</taxon>
        <taxon>Ecdysozoa</taxon>
        <taxon>Arthropoda</taxon>
        <taxon>Hexapoda</taxon>
        <taxon>Insecta</taxon>
        <taxon>Pterygota</taxon>
        <taxon>Neoptera</taxon>
        <taxon>Paraneoptera</taxon>
        <taxon>Hemiptera</taxon>
        <taxon>Heteroptera</taxon>
        <taxon>Panheteroptera</taxon>
        <taxon>Cimicomorpha</taxon>
        <taxon>Miridae</taxon>
        <taxon>Dicyphina</taxon>
        <taxon>Nesidiocoris</taxon>
    </lineage>
</organism>
<dbReference type="Proteomes" id="UP000479000">
    <property type="component" value="Unassembled WGS sequence"/>
</dbReference>
<keyword evidence="2" id="KW-1185">Reference proteome</keyword>
<evidence type="ECO:0000313" key="1">
    <source>
        <dbReference type="EMBL" id="CAB0001718.1"/>
    </source>
</evidence>
<dbReference type="EMBL" id="CADCXU010011324">
    <property type="protein sequence ID" value="CAB0001718.1"/>
    <property type="molecule type" value="Genomic_DNA"/>
</dbReference>
<name>A0A6H5GFK6_9HEMI</name>
<proteinExistence type="predicted"/>